<organism evidence="2 3">
    <name type="scientific">Moheibacter stercoris</name>
    <dbReference type="NCBI Taxonomy" id="1628251"/>
    <lineage>
        <taxon>Bacteria</taxon>
        <taxon>Pseudomonadati</taxon>
        <taxon>Bacteroidota</taxon>
        <taxon>Flavobacteriia</taxon>
        <taxon>Flavobacteriales</taxon>
        <taxon>Weeksellaceae</taxon>
        <taxon>Moheibacter</taxon>
    </lineage>
</organism>
<dbReference type="PANTHER" id="PTHR32060:SF30">
    <property type="entry name" value="CARBOXY-TERMINAL PROCESSING PROTEASE CTPA"/>
    <property type="match status" value="1"/>
</dbReference>
<dbReference type="Pfam" id="PF18294">
    <property type="entry name" value="Pept_S41_N"/>
    <property type="match status" value="1"/>
</dbReference>
<dbReference type="InterPro" id="IPR001478">
    <property type="entry name" value="PDZ"/>
</dbReference>
<dbReference type="SUPFAM" id="SSF50156">
    <property type="entry name" value="PDZ domain-like"/>
    <property type="match status" value="1"/>
</dbReference>
<sequence length="484" mass="54601">MKSKFYQILFLSILMVGIYSCTNDDDGLPNSKSEKDFVWKAMNLWYYWQTEVEDLADDRFQSESDYQSFLNSFQTQELFQHLLYDYGNTDRFSWIVSDYRTLQNQFAGINKTFGMDYGLVIQNTNSNSVFGYVQYVLPNSPAAQAGFSRGDIFTRINGTALTTSNYASLLGNSTASFRLAYFQNGELIETNEEKTLTRTELQENPIYLTKVIEISGQKIGYLVYNGFRANYNDELNQAIMELESQGISDLILDLRYNGGGSVQTATYLGSMITGQFTNQAFSSLHYNHKMDQNNETYRFADIAKWYDNNLNPIGTFPMEKLNLNRVFILTTGNSASASEMLISCLEPYIDVVTIGTKTYGKTVGSITLYDSPSTYFTQDNNLNPNHTIAMQPIVFAYKNSQNQSGPTHGISPMYEVNELHYLENLPELGELNEPLLATALNQILGPVAPILSPSTIQTSKIGSSQSLNRFGTEMYLDKGIILQP</sequence>
<dbReference type="PANTHER" id="PTHR32060">
    <property type="entry name" value="TAIL-SPECIFIC PROTEASE"/>
    <property type="match status" value="1"/>
</dbReference>
<dbReference type="Pfam" id="PF17820">
    <property type="entry name" value="PDZ_6"/>
    <property type="match status" value="1"/>
</dbReference>
<dbReference type="InterPro" id="IPR036034">
    <property type="entry name" value="PDZ_sf"/>
</dbReference>
<dbReference type="Gene3D" id="3.90.226.10">
    <property type="entry name" value="2-enoyl-CoA Hydratase, Chain A, domain 1"/>
    <property type="match status" value="1"/>
</dbReference>
<keyword evidence="2" id="KW-0645">Protease</keyword>
<dbReference type="InterPro" id="IPR041489">
    <property type="entry name" value="PDZ_6"/>
</dbReference>
<comment type="caution">
    <text evidence="2">The sequence shown here is derived from an EMBL/GenBank/DDBJ whole genome shotgun (WGS) entry which is preliminary data.</text>
</comment>
<accession>A0ABV2LSV9</accession>
<dbReference type="Gene3D" id="3.30.750.170">
    <property type="match status" value="1"/>
</dbReference>
<dbReference type="SMART" id="SM00245">
    <property type="entry name" value="TSPc"/>
    <property type="match status" value="1"/>
</dbReference>
<dbReference type="EMBL" id="JBEPMO010000005">
    <property type="protein sequence ID" value="MET3731670.1"/>
    <property type="molecule type" value="Genomic_DNA"/>
</dbReference>
<dbReference type="Gene3D" id="2.30.42.10">
    <property type="match status" value="1"/>
</dbReference>
<gene>
    <name evidence="2" type="ORF">ABID46_001244</name>
</gene>
<dbReference type="RefSeq" id="WP_354508152.1">
    <property type="nucleotide sequence ID" value="NZ_JBEPMO010000005.1"/>
</dbReference>
<dbReference type="GO" id="GO:0006508">
    <property type="term" value="P:proteolysis"/>
    <property type="evidence" value="ECO:0007669"/>
    <property type="project" value="UniProtKB-KW"/>
</dbReference>
<reference evidence="2 3" key="1">
    <citation type="submission" date="2024-06" db="EMBL/GenBank/DDBJ databases">
        <title>Genomic Encyclopedia of Type Strains, Phase IV (KMG-IV): sequencing the most valuable type-strain genomes for metagenomic binning, comparative biology and taxonomic classification.</title>
        <authorList>
            <person name="Goeker M."/>
        </authorList>
    </citation>
    <scope>NUCLEOTIDE SEQUENCE [LARGE SCALE GENOMIC DNA]</scope>
    <source>
        <strain evidence="2 3">DSM 29388</strain>
    </source>
</reference>
<dbReference type="CDD" id="cd07561">
    <property type="entry name" value="Peptidase_S41_CPP_like"/>
    <property type="match status" value="1"/>
</dbReference>
<protein>
    <submittedName>
        <fullName evidence="2">C-terminal processing protease CtpA/Prc</fullName>
    </submittedName>
</protein>
<proteinExistence type="predicted"/>
<dbReference type="Pfam" id="PF03572">
    <property type="entry name" value="Peptidase_S41"/>
    <property type="match status" value="1"/>
</dbReference>
<name>A0ABV2LSV9_9FLAO</name>
<evidence type="ECO:0000259" key="1">
    <source>
        <dbReference type="PROSITE" id="PS50106"/>
    </source>
</evidence>
<evidence type="ECO:0000313" key="2">
    <source>
        <dbReference type="EMBL" id="MET3731670.1"/>
    </source>
</evidence>
<keyword evidence="3" id="KW-1185">Reference proteome</keyword>
<keyword evidence="2" id="KW-0378">Hydrolase</keyword>
<dbReference type="SUPFAM" id="SSF52096">
    <property type="entry name" value="ClpP/crotonase"/>
    <property type="match status" value="1"/>
</dbReference>
<evidence type="ECO:0000313" key="3">
    <source>
        <dbReference type="Proteomes" id="UP001549146"/>
    </source>
</evidence>
<dbReference type="PROSITE" id="PS51257">
    <property type="entry name" value="PROKAR_LIPOPROTEIN"/>
    <property type="match status" value="1"/>
</dbReference>
<dbReference type="Proteomes" id="UP001549146">
    <property type="component" value="Unassembled WGS sequence"/>
</dbReference>
<dbReference type="PROSITE" id="PS50106">
    <property type="entry name" value="PDZ"/>
    <property type="match status" value="1"/>
</dbReference>
<dbReference type="InterPro" id="IPR029045">
    <property type="entry name" value="ClpP/crotonase-like_dom_sf"/>
</dbReference>
<dbReference type="InterPro" id="IPR005151">
    <property type="entry name" value="Tail-specific_protease"/>
</dbReference>
<feature type="domain" description="PDZ" evidence="1">
    <location>
        <begin position="114"/>
        <end position="185"/>
    </location>
</feature>
<dbReference type="GO" id="GO:0008233">
    <property type="term" value="F:peptidase activity"/>
    <property type="evidence" value="ECO:0007669"/>
    <property type="project" value="UniProtKB-KW"/>
</dbReference>
<dbReference type="InterPro" id="IPR041613">
    <property type="entry name" value="Pept_S41_N"/>
</dbReference>